<comment type="caution">
    <text evidence="2">The sequence shown here is derived from an EMBL/GenBank/DDBJ whole genome shotgun (WGS) entry which is preliminary data.</text>
</comment>
<dbReference type="InParanoid" id="A0A218ZGQ6"/>
<sequence>MKPEKAGGPRQAQPRISRQVQKLLDQEDGEAWGLLFLSAGRPGVRDEGADSAVASRTPGRDDACTPGPHRPGNGVARSGGAPAFFCPVDERSHRVGQPNGFRPRQPQTTEPTQNSWRGPGVEMTRGRAGDETLSARGITFTGLGSPPSRSMSNEGVVGRECGGVRCGRRVTRRVGGSSGAASARPLEAMAMARVIAHLPCTMYDPPVSKVLSTSSPPPSPPWIMYIQSAGGQAMSPPQMTSENRGRLAAPTSVIPTKRGRKSGRGTCCVSTRRGTSKLAAVKRQDAGPQDSLTPEARVECDECGRGRSEYLHSPPPPEAHGVDRQPPYFMPRRRWSSVQRRFRTSLWTVGVRWTETGCMQVRKATQHMGGRRLLAGRGLQPSASVG</sequence>
<dbReference type="GO" id="GO:0008168">
    <property type="term" value="F:methyltransferase activity"/>
    <property type="evidence" value="ECO:0007669"/>
    <property type="project" value="UniProtKB-KW"/>
</dbReference>
<reference evidence="2 3" key="1">
    <citation type="submission" date="2017-04" db="EMBL/GenBank/DDBJ databases">
        <title>Draft genome sequence of Marssonina coronaria NL1: causal agent of apple blotch.</title>
        <authorList>
            <person name="Cheng Q."/>
        </authorList>
    </citation>
    <scope>NUCLEOTIDE SEQUENCE [LARGE SCALE GENOMIC DNA]</scope>
    <source>
        <strain evidence="2 3">NL1</strain>
    </source>
</reference>
<organism evidence="2 3">
    <name type="scientific">Diplocarpon coronariae</name>
    <dbReference type="NCBI Taxonomy" id="2795749"/>
    <lineage>
        <taxon>Eukaryota</taxon>
        <taxon>Fungi</taxon>
        <taxon>Dikarya</taxon>
        <taxon>Ascomycota</taxon>
        <taxon>Pezizomycotina</taxon>
        <taxon>Leotiomycetes</taxon>
        <taxon>Helotiales</taxon>
        <taxon>Drepanopezizaceae</taxon>
        <taxon>Diplocarpon</taxon>
    </lineage>
</organism>
<keyword evidence="3" id="KW-1185">Reference proteome</keyword>
<evidence type="ECO:0000313" key="2">
    <source>
        <dbReference type="EMBL" id="OWP07239.1"/>
    </source>
</evidence>
<keyword evidence="2" id="KW-0808">Transferase</keyword>
<accession>A0A218ZGQ6</accession>
<gene>
    <name evidence="2" type="ORF">B2J93_2012</name>
</gene>
<dbReference type="AlphaFoldDB" id="A0A218ZGQ6"/>
<evidence type="ECO:0000256" key="1">
    <source>
        <dbReference type="SAM" id="MobiDB-lite"/>
    </source>
</evidence>
<feature type="region of interest" description="Disordered" evidence="1">
    <location>
        <begin position="40"/>
        <end position="128"/>
    </location>
</feature>
<feature type="compositionally biased region" description="Polar residues" evidence="1">
    <location>
        <begin position="105"/>
        <end position="116"/>
    </location>
</feature>
<name>A0A218ZGQ6_9HELO</name>
<dbReference type="GO" id="GO:0032259">
    <property type="term" value="P:methylation"/>
    <property type="evidence" value="ECO:0007669"/>
    <property type="project" value="UniProtKB-KW"/>
</dbReference>
<feature type="region of interest" description="Disordered" evidence="1">
    <location>
        <begin position="307"/>
        <end position="329"/>
    </location>
</feature>
<evidence type="ECO:0000313" key="3">
    <source>
        <dbReference type="Proteomes" id="UP000242519"/>
    </source>
</evidence>
<dbReference type="Proteomes" id="UP000242519">
    <property type="component" value="Unassembled WGS sequence"/>
</dbReference>
<keyword evidence="2" id="KW-0489">Methyltransferase</keyword>
<protein>
    <submittedName>
        <fullName evidence="2">Tetrapyrrole methylase family protein</fullName>
    </submittedName>
</protein>
<dbReference type="EMBL" id="MZNU01000019">
    <property type="protein sequence ID" value="OWP07239.1"/>
    <property type="molecule type" value="Genomic_DNA"/>
</dbReference>
<proteinExistence type="predicted"/>